<evidence type="ECO:0000313" key="4">
    <source>
        <dbReference type="Proteomes" id="UP001499884"/>
    </source>
</evidence>
<evidence type="ECO:0000256" key="1">
    <source>
        <dbReference type="ARBA" id="ARBA00022801"/>
    </source>
</evidence>
<evidence type="ECO:0000313" key="3">
    <source>
        <dbReference type="EMBL" id="GAA3724309.1"/>
    </source>
</evidence>
<keyword evidence="4" id="KW-1185">Reference proteome</keyword>
<feature type="domain" description="Peptidase S9 prolyl oligopeptidase catalytic" evidence="2">
    <location>
        <begin position="413"/>
        <end position="629"/>
    </location>
</feature>
<dbReference type="Gene3D" id="2.120.10.30">
    <property type="entry name" value="TolB, C-terminal domain"/>
    <property type="match status" value="1"/>
</dbReference>
<dbReference type="PANTHER" id="PTHR42776:SF27">
    <property type="entry name" value="DIPEPTIDYL PEPTIDASE FAMILY MEMBER 6"/>
    <property type="match status" value="1"/>
</dbReference>
<dbReference type="InterPro" id="IPR011042">
    <property type="entry name" value="6-blade_b-propeller_TolB-like"/>
</dbReference>
<dbReference type="Pfam" id="PF00326">
    <property type="entry name" value="Peptidase_S9"/>
    <property type="match status" value="1"/>
</dbReference>
<dbReference type="Proteomes" id="UP001499884">
    <property type="component" value="Unassembled WGS sequence"/>
</dbReference>
<name>A0ABP7ETF6_9ACTN</name>
<protein>
    <submittedName>
        <fullName evidence="3">S9 family peptidase</fullName>
    </submittedName>
</protein>
<evidence type="ECO:0000259" key="2">
    <source>
        <dbReference type="Pfam" id="PF00326"/>
    </source>
</evidence>
<reference evidence="4" key="1">
    <citation type="journal article" date="2019" name="Int. J. Syst. Evol. Microbiol.">
        <title>The Global Catalogue of Microorganisms (GCM) 10K type strain sequencing project: providing services to taxonomists for standard genome sequencing and annotation.</title>
        <authorList>
            <consortium name="The Broad Institute Genomics Platform"/>
            <consortium name="The Broad Institute Genome Sequencing Center for Infectious Disease"/>
            <person name="Wu L."/>
            <person name="Ma J."/>
        </authorList>
    </citation>
    <scope>NUCLEOTIDE SEQUENCE [LARGE SCALE GENOMIC DNA]</scope>
    <source>
        <strain evidence="4">JCM 30846</strain>
    </source>
</reference>
<dbReference type="RefSeq" id="WP_345644840.1">
    <property type="nucleotide sequence ID" value="NZ_BAABEP010000011.1"/>
</dbReference>
<proteinExistence type="predicted"/>
<dbReference type="Gene3D" id="3.40.50.1820">
    <property type="entry name" value="alpha/beta hydrolase"/>
    <property type="match status" value="1"/>
</dbReference>
<dbReference type="EMBL" id="BAABEP010000011">
    <property type="protein sequence ID" value="GAA3724309.1"/>
    <property type="molecule type" value="Genomic_DNA"/>
</dbReference>
<keyword evidence="1" id="KW-0378">Hydrolase</keyword>
<dbReference type="InterPro" id="IPR001375">
    <property type="entry name" value="Peptidase_S9_cat"/>
</dbReference>
<accession>A0ABP7ETF6</accession>
<dbReference type="SUPFAM" id="SSF82171">
    <property type="entry name" value="DPP6 N-terminal domain-like"/>
    <property type="match status" value="1"/>
</dbReference>
<dbReference type="SUPFAM" id="SSF53474">
    <property type="entry name" value="alpha/beta-Hydrolases"/>
    <property type="match status" value="1"/>
</dbReference>
<dbReference type="InterPro" id="IPR029058">
    <property type="entry name" value="AB_hydrolase_fold"/>
</dbReference>
<organism evidence="3 4">
    <name type="scientific">Streptomyces tremellae</name>
    <dbReference type="NCBI Taxonomy" id="1124239"/>
    <lineage>
        <taxon>Bacteria</taxon>
        <taxon>Bacillati</taxon>
        <taxon>Actinomycetota</taxon>
        <taxon>Actinomycetes</taxon>
        <taxon>Kitasatosporales</taxon>
        <taxon>Streptomycetaceae</taxon>
        <taxon>Streptomyces</taxon>
    </lineage>
</organism>
<gene>
    <name evidence="3" type="ORF">GCM10023082_22970</name>
</gene>
<comment type="caution">
    <text evidence="3">The sequence shown here is derived from an EMBL/GenBank/DDBJ whole genome shotgun (WGS) entry which is preliminary data.</text>
</comment>
<dbReference type="PANTHER" id="PTHR42776">
    <property type="entry name" value="SERINE PEPTIDASE S9 FAMILY MEMBER"/>
    <property type="match status" value="1"/>
</dbReference>
<sequence>MSATPPAGTVPYLDVEELFGAPVRAGASISPDGTRIAYLAPWRGRLNVWVESLDDPGDARCVTADETRSVHTYHWTDDPGLLLYEQDTGGDENWHVHRVDLEDPGAPAVDLTPFPGARVMGLELPSSRPGKALLHLNHRDPAQFDLCEVDIATRVLTVLAQNPGQVAGWLYTPDGELYAQTSTAEGDIELSRWSAEGPRRIAVFPGADHPLGVSPAQLTPDGSGVWIGSNRGTDRTRLARLDLATGEETEVDSHPELDLDTRSTVFPQLPSPLIRHRRTGGLLGVRYLGERQVIRPLDPHFAEVLHALEGLSDGDLGAVSCDESGRRWVASFTHDRDPGATYLYDHTTGRARLLFRPYPHLDPEVLAPMEPVTVPARDGLALPAYLTLPVGVEPAGLPMVLLVHGGPWSRDSWRFDPLAQLLANRGYAVLQVNFRGSTGYGKSFLAAGIGELAGRMHDDLVDAVDWAVARGYADRDRVAVFGGSYGGYAALLGASHTPGVFAAAVDFYGVSNLVTFLRSVPEFVKPQLANNWYLYAGDPADPEQEADLWARSPLSRVDAIRTPLLVVQGAGDARVVKAESDQLVEALRARSVDVEYLVKDDEGHGLVNPENAVDAYRAADRFLARHLGGRPGPARQGRGA</sequence>